<feature type="compositionally biased region" description="Acidic residues" evidence="1">
    <location>
        <begin position="113"/>
        <end position="126"/>
    </location>
</feature>
<evidence type="ECO:0000313" key="2">
    <source>
        <dbReference type="EMBL" id="RUT28209.1"/>
    </source>
</evidence>
<feature type="compositionally biased region" description="Basic and acidic residues" evidence="1">
    <location>
        <begin position="98"/>
        <end position="110"/>
    </location>
</feature>
<evidence type="ECO:0000256" key="1">
    <source>
        <dbReference type="SAM" id="MobiDB-lite"/>
    </source>
</evidence>
<keyword evidence="3" id="KW-1185">Reference proteome</keyword>
<evidence type="ECO:0000313" key="3">
    <source>
        <dbReference type="Proteomes" id="UP000281547"/>
    </source>
</evidence>
<organism evidence="2 3">
    <name type="scientific">Arsenicitalea aurantiaca</name>
    <dbReference type="NCBI Taxonomy" id="1783274"/>
    <lineage>
        <taxon>Bacteria</taxon>
        <taxon>Pseudomonadati</taxon>
        <taxon>Pseudomonadota</taxon>
        <taxon>Alphaproteobacteria</taxon>
        <taxon>Hyphomicrobiales</taxon>
        <taxon>Devosiaceae</taxon>
        <taxon>Arsenicitalea</taxon>
    </lineage>
</organism>
<gene>
    <name evidence="2" type="ORF">EMQ25_17585</name>
</gene>
<accession>A0A433X273</accession>
<feature type="region of interest" description="Disordered" evidence="1">
    <location>
        <begin position="60"/>
        <end position="126"/>
    </location>
</feature>
<feature type="compositionally biased region" description="Polar residues" evidence="1">
    <location>
        <begin position="1"/>
        <end position="16"/>
    </location>
</feature>
<feature type="region of interest" description="Disordered" evidence="1">
    <location>
        <begin position="1"/>
        <end position="33"/>
    </location>
</feature>
<comment type="caution">
    <text evidence="2">The sequence shown here is derived from an EMBL/GenBank/DDBJ whole genome shotgun (WGS) entry which is preliminary data.</text>
</comment>
<dbReference type="RefSeq" id="WP_127189921.1">
    <property type="nucleotide sequence ID" value="NZ_RZNJ01000009.1"/>
</dbReference>
<dbReference type="Proteomes" id="UP000281547">
    <property type="component" value="Unassembled WGS sequence"/>
</dbReference>
<sequence>MSRLNHQGTVLPQNTGLDDDAFPPGIAQPVSQTEIDEFLYSDERPAEERVARLREMREEVAARETADLGTDDPGALLRELDDAIERLEESWASGEPTSFDHDPADHRETLAPDSDELEAIEQEDRD</sequence>
<reference evidence="2 3" key="1">
    <citation type="journal article" date="2016" name="Int. J. Syst. Evol. Microbiol.">
        <title>Arsenicitalea aurantiaca gen. nov., sp. nov., a new member of the family Hyphomicrobiaceae, isolated from high-arsenic sediment.</title>
        <authorList>
            <person name="Mu Y."/>
            <person name="Zhou L."/>
            <person name="Zeng X.C."/>
            <person name="Liu L."/>
            <person name="Pan Y."/>
            <person name="Chen X."/>
            <person name="Wang J."/>
            <person name="Li S."/>
            <person name="Li W.J."/>
            <person name="Wang Y."/>
        </authorList>
    </citation>
    <scope>NUCLEOTIDE SEQUENCE [LARGE SCALE GENOMIC DNA]</scope>
    <source>
        <strain evidence="2 3">42-50</strain>
    </source>
</reference>
<protein>
    <submittedName>
        <fullName evidence="2">Uncharacterized protein</fullName>
    </submittedName>
</protein>
<dbReference type="OrthoDB" id="7948795at2"/>
<dbReference type="EMBL" id="RZNJ01000009">
    <property type="protein sequence ID" value="RUT28209.1"/>
    <property type="molecule type" value="Genomic_DNA"/>
</dbReference>
<dbReference type="AlphaFoldDB" id="A0A433X273"/>
<feature type="compositionally biased region" description="Basic and acidic residues" evidence="1">
    <location>
        <begin position="78"/>
        <end position="89"/>
    </location>
</feature>
<name>A0A433X273_9HYPH</name>
<proteinExistence type="predicted"/>